<evidence type="ECO:0000313" key="2">
    <source>
        <dbReference type="Proteomes" id="UP001177021"/>
    </source>
</evidence>
<reference evidence="1" key="1">
    <citation type="submission" date="2023-10" db="EMBL/GenBank/DDBJ databases">
        <authorList>
            <person name="Rodriguez Cubillos JULIANA M."/>
            <person name="De Vega J."/>
        </authorList>
    </citation>
    <scope>NUCLEOTIDE SEQUENCE</scope>
</reference>
<dbReference type="Proteomes" id="UP001177021">
    <property type="component" value="Unassembled WGS sequence"/>
</dbReference>
<gene>
    <name evidence="1" type="ORF">MILVUS5_LOCUS21450</name>
</gene>
<name>A0ACB0KEH8_TRIPR</name>
<dbReference type="EMBL" id="CASHSV030000206">
    <property type="protein sequence ID" value="CAJ2654265.1"/>
    <property type="molecule type" value="Genomic_DNA"/>
</dbReference>
<protein>
    <submittedName>
        <fullName evidence="1">Uncharacterized protein</fullName>
    </submittedName>
</protein>
<sequence length="165" mass="18174">MWLSSAELVTLSISCRLDIILDDLAYNQDNVPHFLKIFSEPKWKLEIVVQYLCKYITKPSARTRRSNGFTEDTTFDGALKCFSNKTGTKSIIKKNCADVVQLLLAHGFQAQLSILSERNGNDNIGGDGEEGAGALVDLCQAFISAFDSLRKDVLFTAATAISMKS</sequence>
<proteinExistence type="predicted"/>
<comment type="caution">
    <text evidence="1">The sequence shown here is derived from an EMBL/GenBank/DDBJ whole genome shotgun (WGS) entry which is preliminary data.</text>
</comment>
<accession>A0ACB0KEH8</accession>
<organism evidence="1 2">
    <name type="scientific">Trifolium pratense</name>
    <name type="common">Red clover</name>
    <dbReference type="NCBI Taxonomy" id="57577"/>
    <lineage>
        <taxon>Eukaryota</taxon>
        <taxon>Viridiplantae</taxon>
        <taxon>Streptophyta</taxon>
        <taxon>Embryophyta</taxon>
        <taxon>Tracheophyta</taxon>
        <taxon>Spermatophyta</taxon>
        <taxon>Magnoliopsida</taxon>
        <taxon>eudicotyledons</taxon>
        <taxon>Gunneridae</taxon>
        <taxon>Pentapetalae</taxon>
        <taxon>rosids</taxon>
        <taxon>fabids</taxon>
        <taxon>Fabales</taxon>
        <taxon>Fabaceae</taxon>
        <taxon>Papilionoideae</taxon>
        <taxon>50 kb inversion clade</taxon>
        <taxon>NPAAA clade</taxon>
        <taxon>Hologalegina</taxon>
        <taxon>IRL clade</taxon>
        <taxon>Trifolieae</taxon>
        <taxon>Trifolium</taxon>
    </lineage>
</organism>
<evidence type="ECO:0000313" key="1">
    <source>
        <dbReference type="EMBL" id="CAJ2654265.1"/>
    </source>
</evidence>
<keyword evidence="2" id="KW-1185">Reference proteome</keyword>